<name>A0ABP9VTS3_9BACT</name>
<feature type="transmembrane region" description="Helical" evidence="2">
    <location>
        <begin position="1199"/>
        <end position="1219"/>
    </location>
</feature>
<protein>
    <submittedName>
        <fullName evidence="4">Uncharacterized protein</fullName>
    </submittedName>
</protein>
<gene>
    <name evidence="4" type="ORF">Rcae01_03997</name>
</gene>
<feature type="transmembrane region" description="Helical" evidence="2">
    <location>
        <begin position="1269"/>
        <end position="1290"/>
    </location>
</feature>
<organism evidence="4 5">
    <name type="scientific">Novipirellula caenicola</name>
    <dbReference type="NCBI Taxonomy" id="1536901"/>
    <lineage>
        <taxon>Bacteria</taxon>
        <taxon>Pseudomonadati</taxon>
        <taxon>Planctomycetota</taxon>
        <taxon>Planctomycetia</taxon>
        <taxon>Pirellulales</taxon>
        <taxon>Pirellulaceae</taxon>
        <taxon>Novipirellula</taxon>
    </lineage>
</organism>
<reference evidence="4 5" key="1">
    <citation type="submission" date="2024-02" db="EMBL/GenBank/DDBJ databases">
        <title>Rhodopirellula caenicola NBRC 110016.</title>
        <authorList>
            <person name="Ichikawa N."/>
            <person name="Katano-Makiyama Y."/>
            <person name="Hidaka K."/>
        </authorList>
    </citation>
    <scope>NUCLEOTIDE SEQUENCE [LARGE SCALE GENOMIC DNA]</scope>
    <source>
        <strain evidence="4 5">NBRC 110016</strain>
    </source>
</reference>
<keyword evidence="5" id="KW-1185">Reference proteome</keyword>
<keyword evidence="3" id="KW-0732">Signal</keyword>
<keyword evidence="2" id="KW-0472">Membrane</keyword>
<evidence type="ECO:0000256" key="2">
    <source>
        <dbReference type="SAM" id="Phobius"/>
    </source>
</evidence>
<feature type="region of interest" description="Disordered" evidence="1">
    <location>
        <begin position="743"/>
        <end position="762"/>
    </location>
</feature>
<keyword evidence="2" id="KW-0812">Transmembrane</keyword>
<dbReference type="Proteomes" id="UP001416858">
    <property type="component" value="Unassembled WGS sequence"/>
</dbReference>
<feature type="transmembrane region" description="Helical" evidence="2">
    <location>
        <begin position="1337"/>
        <end position="1355"/>
    </location>
</feature>
<sequence>MSDRYLPFNSGLLSRFVVVCTLMICTAASAQSPPIPEVLKPWQDWVTWDVDNRDCPKIFSNAGEAICAWPSTLKLTVDDDGGAFELEVQRFDETWMPLPGNVTFWPRNVQLDGEPVVVVQHDGAPSVKLDKGNGKLTGEFSWQQMPQRMQIPASIGILTLSVNGADVADPTWDAKGEVWLKRSRSEPTDKDLLSVKVYRKIEDGIPLWLRTQIELTVSGKSREELLGSVLPEGWQLATVQSPIPVAIDERGVIKAQVRAGKWTITLDAFRTQDVDEIRFATDAKPLADNELIGLQTDPDFRVAQIEGLPTVDVSQTTYPSGWRNIPVYQWDVSKPFQLVEKMRGMGDKARKGLEIRRRLWLDEDGEMFTYHDQLGGQMQQIWRLDVAGDHELGAVRVDGEAQLITLNPVTGSSGTEIRQRNLQLDAVGRVPMSDALSATGWQADAESLQVTMTTPPGWRVFAVFGADQVRGDWLTAWSLLDLFLLLVFSLAVFKLFGFVGGVVALLAFGLSYHEPGSPRITWLLLLMPIALLRVVGEGSIRKWIVAWKVISIAVLVLCLVPFIALQVQSVIYPQLEPQGISYGDRGLFVWSGIGAEPRAGRAMTDEAVSFQVDAPSSSLAPQRRGESAAKQLGKAIHQYANLNYDPKAVIQTGPAQPQWNWNNVVCRWNGPVAANQTVHPVLVSLTTNRILTCIRVGLLILLAAILLRQRGRRWPWSRAASRSAVAVTAFAMMWLPSTAIGQDTATDSTNANPKATSAPGPEVELLGIPTPEMLDTLRARLLQTSDAFPNAAAIPNAELNITDNVLTMKVTIHAAADVAVPLPGRLPAWSPLSVTTDGTDAVAVTRRDGYLWIALKQGIHQVTVKGTVAEAAEWEWSFLLKPHRLTIDADGWNVTGLDRNGVPAEQVFFVKDQEVSDDQAAYDRTEFSPIVLVDRRLEIGLIWKVRTTVTRLSSAGKAISLQVPLLEGEQVLTAGRDVNDGAIAVQMAANQQSFGWESELERRPQITLSASDTERWVERWQLVTSPIWNVSLDGLAPIFEPDEQTLIPVWKPWPGETVTIQFSRPIAVAGDTVTVQRADLTTTLGDRRRTNTLKIDLECSLANDFGITLAPESEITSLTLDQQSIPVQRVDGDLIIPAHPGRQTVEVQWSSAVAMDQIVHSPAVTLPAPASNVTTTLDVPESRWILWADGPLRGPAVRFWTILAVAIIVALVLGSVPISPLRRYEWVLLSIGLTQVPLFASVFVVAWLFLLAYRGKYPVVGSYHRSDYVLQGVIVLLTVISLLVLFIVVGEGLLGNPDMFIAGNQSWRNHLIWFTPQSGTTLPITTVVSISVWFYRFLMLVWALWLAAALLRWLAWGWKQFSKVVDDEPVLDATVVEPGEDVEA</sequence>
<evidence type="ECO:0000256" key="1">
    <source>
        <dbReference type="SAM" id="MobiDB-lite"/>
    </source>
</evidence>
<dbReference type="RefSeq" id="WP_345685311.1">
    <property type="nucleotide sequence ID" value="NZ_BAABRO010000010.1"/>
</dbReference>
<proteinExistence type="predicted"/>
<evidence type="ECO:0000313" key="4">
    <source>
        <dbReference type="EMBL" id="GAA5508530.1"/>
    </source>
</evidence>
<accession>A0ABP9VTS3</accession>
<keyword evidence="2" id="KW-1133">Transmembrane helix</keyword>
<feature type="transmembrane region" description="Helical" evidence="2">
    <location>
        <begin position="482"/>
        <end position="508"/>
    </location>
</feature>
<feature type="chain" id="PRO_5046768262" evidence="3">
    <location>
        <begin position="31"/>
        <end position="1384"/>
    </location>
</feature>
<evidence type="ECO:0000256" key="3">
    <source>
        <dbReference type="SAM" id="SignalP"/>
    </source>
</evidence>
<feature type="transmembrane region" description="Helical" evidence="2">
    <location>
        <begin position="520"/>
        <end position="536"/>
    </location>
</feature>
<feature type="compositionally biased region" description="Polar residues" evidence="1">
    <location>
        <begin position="743"/>
        <end position="755"/>
    </location>
</feature>
<feature type="transmembrane region" description="Helical" evidence="2">
    <location>
        <begin position="1311"/>
        <end position="1331"/>
    </location>
</feature>
<evidence type="ECO:0000313" key="5">
    <source>
        <dbReference type="Proteomes" id="UP001416858"/>
    </source>
</evidence>
<feature type="transmembrane region" description="Helical" evidence="2">
    <location>
        <begin position="543"/>
        <end position="565"/>
    </location>
</feature>
<feature type="signal peptide" evidence="3">
    <location>
        <begin position="1"/>
        <end position="30"/>
    </location>
</feature>
<dbReference type="EMBL" id="BAABRO010000010">
    <property type="protein sequence ID" value="GAA5508530.1"/>
    <property type="molecule type" value="Genomic_DNA"/>
</dbReference>
<comment type="caution">
    <text evidence="4">The sequence shown here is derived from an EMBL/GenBank/DDBJ whole genome shotgun (WGS) entry which is preliminary data.</text>
</comment>
<feature type="transmembrane region" description="Helical" evidence="2">
    <location>
        <begin position="1226"/>
        <end position="1249"/>
    </location>
</feature>